<sequence length="416" mass="46476">MQLKRLLFVWPLLAFLGASAQRSEDIQNYIRTYKQLAIEEMQRTGVPASIKLAQGIHETMAGKSDLVLRSNNHFGIKCKTGWAGDKVYHDDDARGECFRSYSCSTDSYKDHSDFLKNSTRYAFLFSLEPTDYKGWAFGLKKAGYATNIKYSQILVKLIEDYNLQDYTLIALGRMKPEQEILADVANPQQEPVVALVQHGPSPLAQQAAAVTTTVAPAAPVSYPAGEFSINDTKVKYAAAGTSLLAVAREHNIALRRLIDFNDLKKEDVLTEAQLLFLQRKRKTGANEFHLVRPGESLYDICQTEALRLESLLDYNRLRDHEQPAVGELLYLRAHAPAKPRLAAEAALTTMAAANITIPGSRPAADQSGGLVHLVQSKETLYSIARKYDVTVEKIREWNKLPGFDLKIGQELVIYKN</sequence>
<organism evidence="7 8">
    <name type="scientific">Candidatus Pseudobacter hemicellulosilyticus</name>
    <dbReference type="NCBI Taxonomy" id="3121375"/>
    <lineage>
        <taxon>Bacteria</taxon>
        <taxon>Pseudomonadati</taxon>
        <taxon>Bacteroidota</taxon>
        <taxon>Chitinophagia</taxon>
        <taxon>Chitinophagales</taxon>
        <taxon>Chitinophagaceae</taxon>
        <taxon>Pseudobacter</taxon>
    </lineage>
</organism>
<evidence type="ECO:0000256" key="2">
    <source>
        <dbReference type="ARBA" id="ARBA00022638"/>
    </source>
</evidence>
<reference evidence="7" key="1">
    <citation type="submission" date="2023-03" db="EMBL/GenBank/DDBJ databases">
        <title>Andean soil-derived lignocellulolytic bacterial consortium as a source of novel taxa and putative plastic-active enzymes.</title>
        <authorList>
            <person name="Diaz-Garcia L."/>
            <person name="Chuvochina M."/>
            <person name="Feuerriegel G."/>
            <person name="Bunk B."/>
            <person name="Sproer C."/>
            <person name="Streit W.R."/>
            <person name="Rodriguez L.M."/>
            <person name="Overmann J."/>
            <person name="Jimenez D.J."/>
        </authorList>
    </citation>
    <scope>NUCLEOTIDE SEQUENCE</scope>
    <source>
        <strain evidence="7">MAG 7</strain>
    </source>
</reference>
<dbReference type="PANTHER" id="PTHR33308">
    <property type="entry name" value="PEPTIDOGLYCAN HYDROLASE FLGJ"/>
    <property type="match status" value="1"/>
</dbReference>
<dbReference type="AlphaFoldDB" id="A0AAJ5WXR7"/>
<keyword evidence="3" id="KW-0378">Hydrolase</keyword>
<dbReference type="SMART" id="SM00047">
    <property type="entry name" value="LYZ2"/>
    <property type="match status" value="1"/>
</dbReference>
<dbReference type="InterPro" id="IPR018392">
    <property type="entry name" value="LysM"/>
</dbReference>
<dbReference type="EMBL" id="CP119311">
    <property type="protein sequence ID" value="WEK36255.1"/>
    <property type="molecule type" value="Genomic_DNA"/>
</dbReference>
<dbReference type="Pfam" id="PF01832">
    <property type="entry name" value="Glucosaminidase"/>
    <property type="match status" value="1"/>
</dbReference>
<evidence type="ECO:0000256" key="3">
    <source>
        <dbReference type="ARBA" id="ARBA00022801"/>
    </source>
</evidence>
<dbReference type="SUPFAM" id="SSF54106">
    <property type="entry name" value="LysM domain"/>
    <property type="match status" value="1"/>
</dbReference>
<dbReference type="Gene3D" id="3.10.350.10">
    <property type="entry name" value="LysM domain"/>
    <property type="match status" value="1"/>
</dbReference>
<dbReference type="GO" id="GO:0004040">
    <property type="term" value="F:amidase activity"/>
    <property type="evidence" value="ECO:0007669"/>
    <property type="project" value="InterPro"/>
</dbReference>
<dbReference type="InterPro" id="IPR002901">
    <property type="entry name" value="MGlyc_endo_b_GlcNAc-like_dom"/>
</dbReference>
<feature type="signal peptide" evidence="5">
    <location>
        <begin position="1"/>
        <end position="20"/>
    </location>
</feature>
<dbReference type="Proteomes" id="UP001220610">
    <property type="component" value="Chromosome"/>
</dbReference>
<protein>
    <recommendedName>
        <fullName evidence="4">Peptidoglycan hydrolase</fullName>
    </recommendedName>
</protein>
<accession>A0AAJ5WXR7</accession>
<dbReference type="SMART" id="SM00257">
    <property type="entry name" value="LysM"/>
    <property type="match status" value="2"/>
</dbReference>
<keyword evidence="1" id="KW-0929">Antimicrobial</keyword>
<feature type="domain" description="LysM" evidence="6">
    <location>
        <begin position="370"/>
        <end position="413"/>
    </location>
</feature>
<dbReference type="GO" id="GO:0042742">
    <property type="term" value="P:defense response to bacterium"/>
    <property type="evidence" value="ECO:0007669"/>
    <property type="project" value="UniProtKB-KW"/>
</dbReference>
<dbReference type="Gene3D" id="1.10.530.10">
    <property type="match status" value="1"/>
</dbReference>
<evidence type="ECO:0000256" key="4">
    <source>
        <dbReference type="ARBA" id="ARBA00032108"/>
    </source>
</evidence>
<evidence type="ECO:0000259" key="6">
    <source>
        <dbReference type="PROSITE" id="PS51782"/>
    </source>
</evidence>
<dbReference type="GO" id="GO:0031640">
    <property type="term" value="P:killing of cells of another organism"/>
    <property type="evidence" value="ECO:0007669"/>
    <property type="project" value="UniProtKB-KW"/>
</dbReference>
<dbReference type="PANTHER" id="PTHR33308:SF9">
    <property type="entry name" value="PEPTIDOGLYCAN HYDROLASE FLGJ"/>
    <property type="match status" value="1"/>
</dbReference>
<dbReference type="InterPro" id="IPR051056">
    <property type="entry name" value="Glycosyl_Hydrolase_73"/>
</dbReference>
<dbReference type="PROSITE" id="PS51782">
    <property type="entry name" value="LYSM"/>
    <property type="match status" value="1"/>
</dbReference>
<evidence type="ECO:0000256" key="1">
    <source>
        <dbReference type="ARBA" id="ARBA00022529"/>
    </source>
</evidence>
<dbReference type="CDD" id="cd00118">
    <property type="entry name" value="LysM"/>
    <property type="match status" value="1"/>
</dbReference>
<name>A0AAJ5WXR7_9BACT</name>
<keyword evidence="5" id="KW-0732">Signal</keyword>
<dbReference type="InterPro" id="IPR036779">
    <property type="entry name" value="LysM_dom_sf"/>
</dbReference>
<keyword evidence="2" id="KW-0081">Bacteriolytic enzyme</keyword>
<evidence type="ECO:0000313" key="7">
    <source>
        <dbReference type="EMBL" id="WEK36255.1"/>
    </source>
</evidence>
<feature type="chain" id="PRO_5042508366" description="Peptidoglycan hydrolase" evidence="5">
    <location>
        <begin position="21"/>
        <end position="416"/>
    </location>
</feature>
<evidence type="ECO:0000313" key="8">
    <source>
        <dbReference type="Proteomes" id="UP001220610"/>
    </source>
</evidence>
<evidence type="ECO:0000256" key="5">
    <source>
        <dbReference type="SAM" id="SignalP"/>
    </source>
</evidence>
<dbReference type="Pfam" id="PF01476">
    <property type="entry name" value="LysM"/>
    <property type="match status" value="2"/>
</dbReference>
<proteinExistence type="predicted"/>
<gene>
    <name evidence="7" type="ORF">P0Y53_01975</name>
</gene>